<dbReference type="AlphaFoldDB" id="A0A4P6FBM1"/>
<evidence type="ECO:0000313" key="4">
    <source>
        <dbReference type="Proteomes" id="UP000291259"/>
    </source>
</evidence>
<reference evidence="3 4" key="1">
    <citation type="submission" date="2019-01" db="EMBL/GenBank/DDBJ databases">
        <title>Genome sequencing of strain FW100M-8.</title>
        <authorList>
            <person name="Heo J."/>
            <person name="Kim S.-J."/>
            <person name="Kim J.-S."/>
            <person name="Hong S.-B."/>
            <person name="Kwon S.-W."/>
        </authorList>
    </citation>
    <scope>NUCLEOTIDE SEQUENCE [LARGE SCALE GENOMIC DNA]</scope>
    <source>
        <strain evidence="3 4">FW100M-8</strain>
    </source>
</reference>
<dbReference type="Proteomes" id="UP000291259">
    <property type="component" value="Chromosome"/>
</dbReference>
<evidence type="ECO:0000259" key="2">
    <source>
        <dbReference type="Pfam" id="PF04892"/>
    </source>
</evidence>
<feature type="domain" description="VanZ-like" evidence="2">
    <location>
        <begin position="19"/>
        <end position="134"/>
    </location>
</feature>
<gene>
    <name evidence="3" type="ORF">ET445_06385</name>
</gene>
<protein>
    <submittedName>
        <fullName evidence="3">VanZ family protein</fullName>
    </submittedName>
</protein>
<dbReference type="EMBL" id="CP035491">
    <property type="protein sequence ID" value="QAY73026.1"/>
    <property type="molecule type" value="Genomic_DNA"/>
</dbReference>
<proteinExistence type="predicted"/>
<feature type="transmembrane region" description="Helical" evidence="1">
    <location>
        <begin position="12"/>
        <end position="36"/>
    </location>
</feature>
<keyword evidence="1" id="KW-0472">Membrane</keyword>
<feature type="transmembrane region" description="Helical" evidence="1">
    <location>
        <begin position="118"/>
        <end position="142"/>
    </location>
</feature>
<organism evidence="3 4">
    <name type="scientific">Agromyces protaetiae</name>
    <dbReference type="NCBI Taxonomy" id="2509455"/>
    <lineage>
        <taxon>Bacteria</taxon>
        <taxon>Bacillati</taxon>
        <taxon>Actinomycetota</taxon>
        <taxon>Actinomycetes</taxon>
        <taxon>Micrococcales</taxon>
        <taxon>Microbacteriaceae</taxon>
        <taxon>Agromyces</taxon>
    </lineage>
</organism>
<accession>A0A4P6FBM1</accession>
<dbReference type="OrthoDB" id="3787741at2"/>
<feature type="transmembrane region" description="Helical" evidence="1">
    <location>
        <begin position="87"/>
        <end position="106"/>
    </location>
</feature>
<dbReference type="InterPro" id="IPR006976">
    <property type="entry name" value="VanZ-like"/>
</dbReference>
<dbReference type="RefSeq" id="WP_129189878.1">
    <property type="nucleotide sequence ID" value="NZ_CP035491.1"/>
</dbReference>
<evidence type="ECO:0000256" key="1">
    <source>
        <dbReference type="SAM" id="Phobius"/>
    </source>
</evidence>
<keyword evidence="4" id="KW-1185">Reference proteome</keyword>
<keyword evidence="1" id="KW-1133">Transmembrane helix</keyword>
<dbReference type="Pfam" id="PF04892">
    <property type="entry name" value="VanZ"/>
    <property type="match status" value="1"/>
</dbReference>
<sequence>MDAGIMLRRIPLLVAAAGYLALVAWATLGPVSWHAIGWEARYGVLTPSIWFDRSTWTTGSPTEFALNIAMFLPLGALFALLAGRRRIVAAFAAAVAVSIAIEVAQIPMEDRISDPRDLLANAAGAAIGIVGVTIVWAIGAIARRLSRAPFASEFDRVLRADAATTAEPALSRTVH</sequence>
<dbReference type="KEGG" id="agf:ET445_06385"/>
<evidence type="ECO:0000313" key="3">
    <source>
        <dbReference type="EMBL" id="QAY73026.1"/>
    </source>
</evidence>
<name>A0A4P6FBM1_9MICO</name>
<feature type="transmembrane region" description="Helical" evidence="1">
    <location>
        <begin position="64"/>
        <end position="82"/>
    </location>
</feature>
<keyword evidence="1" id="KW-0812">Transmembrane</keyword>